<dbReference type="KEGG" id="dgi:Desgi_3475"/>
<dbReference type="PROSITE" id="PS51379">
    <property type="entry name" value="4FE4S_FER_2"/>
    <property type="match status" value="2"/>
</dbReference>
<accession>R4KJK6</accession>
<evidence type="ECO:0000259" key="5">
    <source>
        <dbReference type="PROSITE" id="PS51379"/>
    </source>
</evidence>
<dbReference type="InterPro" id="IPR017900">
    <property type="entry name" value="4Fe4S_Fe_S_CS"/>
</dbReference>
<evidence type="ECO:0000256" key="2">
    <source>
        <dbReference type="ARBA" id="ARBA00022723"/>
    </source>
</evidence>
<organism evidence="6 7">
    <name type="scientific">Desulfoscipio gibsoniae DSM 7213</name>
    <dbReference type="NCBI Taxonomy" id="767817"/>
    <lineage>
        <taxon>Bacteria</taxon>
        <taxon>Bacillati</taxon>
        <taxon>Bacillota</taxon>
        <taxon>Clostridia</taxon>
        <taxon>Eubacteriales</taxon>
        <taxon>Desulfallaceae</taxon>
        <taxon>Desulfoscipio</taxon>
    </lineage>
</organism>
<evidence type="ECO:0000256" key="1">
    <source>
        <dbReference type="ARBA" id="ARBA00022485"/>
    </source>
</evidence>
<dbReference type="InterPro" id="IPR050572">
    <property type="entry name" value="Fe-S_Ferredoxin"/>
</dbReference>
<keyword evidence="7" id="KW-1185">Reference proteome</keyword>
<reference evidence="6 7" key="1">
    <citation type="submission" date="2012-01" db="EMBL/GenBank/DDBJ databases">
        <title>Complete sequence of Desulfotomaculum gibsoniae DSM 7213.</title>
        <authorList>
            <consortium name="US DOE Joint Genome Institute"/>
            <person name="Lucas S."/>
            <person name="Han J."/>
            <person name="Lapidus A."/>
            <person name="Cheng J.-F."/>
            <person name="Goodwin L."/>
            <person name="Pitluck S."/>
            <person name="Peters L."/>
            <person name="Ovchinnikova G."/>
            <person name="Teshima H."/>
            <person name="Detter J.C."/>
            <person name="Han C."/>
            <person name="Tapia R."/>
            <person name="Land M."/>
            <person name="Hauser L."/>
            <person name="Kyrpides N."/>
            <person name="Ivanova N."/>
            <person name="Pagani I."/>
            <person name="Parshina S."/>
            <person name="Plugge C."/>
            <person name="Muyzer G."/>
            <person name="Kuever J."/>
            <person name="Ivanova A."/>
            <person name="Nazina T."/>
            <person name="Klenk H.-P."/>
            <person name="Brambilla E."/>
            <person name="Spring S."/>
            <person name="Stams A.F."/>
            <person name="Woyke T."/>
        </authorList>
    </citation>
    <scope>NUCLEOTIDE SEQUENCE [LARGE SCALE GENOMIC DNA]</scope>
    <source>
        <strain evidence="6 7">DSM 7213</strain>
    </source>
</reference>
<proteinExistence type="predicted"/>
<dbReference type="GO" id="GO:0051539">
    <property type="term" value="F:4 iron, 4 sulfur cluster binding"/>
    <property type="evidence" value="ECO:0007669"/>
    <property type="project" value="UniProtKB-KW"/>
</dbReference>
<evidence type="ECO:0000256" key="4">
    <source>
        <dbReference type="ARBA" id="ARBA00023014"/>
    </source>
</evidence>
<dbReference type="InterPro" id="IPR007160">
    <property type="entry name" value="DUF362"/>
</dbReference>
<gene>
    <name evidence="6" type="ORF">Desgi_3475</name>
</gene>
<dbReference type="SUPFAM" id="SSF54862">
    <property type="entry name" value="4Fe-4S ferredoxins"/>
    <property type="match status" value="1"/>
</dbReference>
<dbReference type="HOGENOM" id="CLU_058393_1_0_9"/>
<dbReference type="PROSITE" id="PS00198">
    <property type="entry name" value="4FE4S_FER_1"/>
    <property type="match status" value="2"/>
</dbReference>
<protein>
    <recommendedName>
        <fullName evidence="5">4Fe-4S ferredoxin-type domain-containing protein</fullName>
    </recommendedName>
</protein>
<dbReference type="PANTHER" id="PTHR43687:SF1">
    <property type="entry name" value="FERREDOXIN III"/>
    <property type="match status" value="1"/>
</dbReference>
<dbReference type="InterPro" id="IPR017896">
    <property type="entry name" value="4Fe4S_Fe-S-bd"/>
</dbReference>
<keyword evidence="4" id="KW-0411">Iron-sulfur</keyword>
<keyword evidence="1" id="KW-0004">4Fe-4S</keyword>
<dbReference type="Pfam" id="PF04015">
    <property type="entry name" value="DUF362"/>
    <property type="match status" value="1"/>
</dbReference>
<evidence type="ECO:0000256" key="3">
    <source>
        <dbReference type="ARBA" id="ARBA00023004"/>
    </source>
</evidence>
<dbReference type="eggNOG" id="COG2006">
    <property type="taxonomic scope" value="Bacteria"/>
</dbReference>
<dbReference type="STRING" id="767817.Desgi_3475"/>
<name>R4KJK6_9FIRM</name>
<dbReference type="EMBL" id="CP003273">
    <property type="protein sequence ID" value="AGL02809.1"/>
    <property type="molecule type" value="Genomic_DNA"/>
</dbReference>
<keyword evidence="3" id="KW-0408">Iron</keyword>
<dbReference type="Pfam" id="PF13237">
    <property type="entry name" value="Fer4_10"/>
    <property type="match status" value="1"/>
</dbReference>
<feature type="domain" description="4Fe-4S ferredoxin-type" evidence="5">
    <location>
        <begin position="325"/>
        <end position="354"/>
    </location>
</feature>
<dbReference type="Proteomes" id="UP000013520">
    <property type="component" value="Chromosome"/>
</dbReference>
<evidence type="ECO:0000313" key="6">
    <source>
        <dbReference type="EMBL" id="AGL02809.1"/>
    </source>
</evidence>
<dbReference type="GO" id="GO:0046872">
    <property type="term" value="F:metal ion binding"/>
    <property type="evidence" value="ECO:0007669"/>
    <property type="project" value="UniProtKB-KW"/>
</dbReference>
<feature type="domain" description="4Fe-4S ferredoxin-type" evidence="5">
    <location>
        <begin position="355"/>
        <end position="383"/>
    </location>
</feature>
<sequence>MVKVNDAVSIVKCSDYEYDRVRGAVKESIDLLGGMTQLVKPGQRVLLKLNLLTAAPPEKAVTTHPAVVLALSELVREAGGRPLVADSPGPIPYTQAGLKRAYKAAGLLELAEAGGFELNWDTSVQWLSFAGGKTIKRIEVMSPVIESDVIIAVPKLKTHMFTTFTGAAKILFGVIPGLAKAGYHAKLQSSEQFADMLLDIILAVKPALFVMDGVLALEGDGPGLHGIPRPLGIVMASRDPIAIDAIACDIININPLDVPMLSAALDRGMWNGKLDKLPVVGALPPEVAVQDFKKPSRVARDARGLDRLARYQRVWAPVVKQSLTPRPVPDKEKCSGCATCYTTCPQGAVTISKGRAFINDRACIRCYCCHEMCPEAAIELKFSLPGRIIRRFGLLGR</sequence>
<dbReference type="eggNOG" id="COG1146">
    <property type="taxonomic scope" value="Bacteria"/>
</dbReference>
<keyword evidence="2" id="KW-0479">Metal-binding</keyword>
<dbReference type="PANTHER" id="PTHR43687">
    <property type="entry name" value="ADENYLYLSULFATE REDUCTASE, BETA SUBUNIT"/>
    <property type="match status" value="1"/>
</dbReference>
<evidence type="ECO:0000313" key="7">
    <source>
        <dbReference type="Proteomes" id="UP000013520"/>
    </source>
</evidence>
<dbReference type="AlphaFoldDB" id="R4KJK6"/>
<dbReference type="Gene3D" id="3.30.70.20">
    <property type="match status" value="1"/>
</dbReference>